<name>C4VC71_VAIC1</name>
<organism evidence="1 2">
    <name type="scientific">Vairimorpha ceranae (strain BRL01)</name>
    <name type="common">Microsporidian parasite</name>
    <name type="synonym">Nosema ceranae</name>
    <dbReference type="NCBI Taxonomy" id="578460"/>
    <lineage>
        <taxon>Eukaryota</taxon>
        <taxon>Fungi</taxon>
        <taxon>Fungi incertae sedis</taxon>
        <taxon>Microsporidia</taxon>
        <taxon>Nosematidae</taxon>
        <taxon>Vairimorpha</taxon>
    </lineage>
</organism>
<sequence>MFHKFLTNFDFVYSFNIKKLVDRIISDKKELSDLKKLSREVRKKKLLLKGGDLSTRFTDFTKYKFLEWIDEISEQNYHYKKFIKEIEELEGERFNMILVFMFSISRQEIFKLLIAHVLSSESNFEKFFIVEILFQLNVIDRKTLDNLLQGKNIQNLQSWKEKLMTSFWRLY</sequence>
<dbReference type="Proteomes" id="UP000009082">
    <property type="component" value="Unassembled WGS sequence"/>
</dbReference>
<protein>
    <submittedName>
        <fullName evidence="1">Uncharacterized protein</fullName>
    </submittedName>
</protein>
<proteinExistence type="predicted"/>
<gene>
    <name evidence="1" type="ORF">NCER_102555</name>
</gene>
<dbReference type="VEuPathDB" id="MicrosporidiaDB:NCER_102555"/>
<dbReference type="AlphaFoldDB" id="C4VC71"/>
<evidence type="ECO:0000313" key="1">
    <source>
        <dbReference type="EMBL" id="EEQ81181.1"/>
    </source>
</evidence>
<comment type="caution">
    <text evidence="1">The sequence shown here is derived from an EMBL/GenBank/DDBJ whole genome shotgun (WGS) entry which is preliminary data.</text>
</comment>
<dbReference type="KEGG" id="nce:NCER_102555"/>
<reference evidence="1 2" key="1">
    <citation type="journal article" date="2009" name="PLoS Pathog.">
        <title>Genomic analyses of the microsporidian Nosema ceranae, an emergent pathogen of honey bees.</title>
        <authorList>
            <person name="Cornman R.S."/>
            <person name="Chen Y.P."/>
            <person name="Schatz M.C."/>
            <person name="Street C."/>
            <person name="Zhao Y."/>
            <person name="Desany B."/>
            <person name="Egholm M."/>
            <person name="Hutchison S."/>
            <person name="Pettis J.S."/>
            <person name="Lipkin W.I."/>
            <person name="Evans J.D."/>
        </authorList>
    </citation>
    <scope>NUCLEOTIDE SEQUENCE [LARGE SCALE GENOMIC DNA]</scope>
    <source>
        <strain evidence="1 2">BRL01</strain>
    </source>
</reference>
<dbReference type="HOGENOM" id="CLU_1563321_0_0_1"/>
<evidence type="ECO:0000313" key="2">
    <source>
        <dbReference type="Proteomes" id="UP000009082"/>
    </source>
</evidence>
<dbReference type="InParanoid" id="C4VC71"/>
<dbReference type="EMBL" id="ACOL01002558">
    <property type="protein sequence ID" value="EEQ81181.1"/>
    <property type="molecule type" value="Genomic_DNA"/>
</dbReference>
<accession>C4VC71</accession>